<dbReference type="OrthoDB" id="2496787at2759"/>
<dbReference type="InterPro" id="IPR049326">
    <property type="entry name" value="Rhodopsin_dom_fungi"/>
</dbReference>
<feature type="domain" description="Rhodopsin" evidence="8">
    <location>
        <begin position="46"/>
        <end position="283"/>
    </location>
</feature>
<dbReference type="AlphaFoldDB" id="A0A1L7XQK8"/>
<proteinExistence type="inferred from homology"/>
<sequence length="347" mass="38299">MSDTEGALAPPEGVIPNFKHPQDVLKTINTVTQISSICLVTFFVFLRIYTKSRLHGLMEREDWLCIASWVFVILFCSNTLSMSYTGGGVHQWEVTKHDIVAYRKAVYRGFLIYGLTALLVKITLLLIFTRIFAIVPRAVIIIYFFIGFITLYYLLAFVIKIRICTPIAGFWDPNLHPSCINEYAFFLADSILSLVTDVVVLVIPIPLLWMLDLPLGKKVKVVALLAAGGAAIGTSIARLLLVFSTGMSEDTTISVLRLTLLASAEVSIGMICASLPALNIFFRRYIGDRKANGQNASGEEVELGNTGEGSGGRNGRSIMKWTYNKVGSKARGLGRGKIRREDHVLTA</sequence>
<keyword evidence="4 7" id="KW-0472">Membrane</keyword>
<accession>A0A1L7XQK8</accession>
<comment type="subcellular location">
    <subcellularLocation>
        <location evidence="1">Membrane</location>
        <topology evidence="1">Multi-pass membrane protein</topology>
    </subcellularLocation>
</comment>
<evidence type="ECO:0000256" key="3">
    <source>
        <dbReference type="ARBA" id="ARBA00022989"/>
    </source>
</evidence>
<dbReference type="PANTHER" id="PTHR33048">
    <property type="entry name" value="PTH11-LIKE INTEGRAL MEMBRANE PROTEIN (AFU_ORTHOLOGUE AFUA_5G11245)"/>
    <property type="match status" value="1"/>
</dbReference>
<feature type="transmembrane region" description="Helical" evidence="7">
    <location>
        <begin position="105"/>
        <end position="128"/>
    </location>
</feature>
<reference evidence="9 10" key="1">
    <citation type="submission" date="2016-03" db="EMBL/GenBank/DDBJ databases">
        <authorList>
            <person name="Ploux O."/>
        </authorList>
    </citation>
    <scope>NUCLEOTIDE SEQUENCE [LARGE SCALE GENOMIC DNA]</scope>
    <source>
        <strain evidence="9 10">UAMH 11012</strain>
    </source>
</reference>
<dbReference type="GO" id="GO:0016020">
    <property type="term" value="C:membrane"/>
    <property type="evidence" value="ECO:0007669"/>
    <property type="project" value="UniProtKB-SubCell"/>
</dbReference>
<dbReference type="EMBL" id="FJOG01000043">
    <property type="protein sequence ID" value="CZR67323.1"/>
    <property type="molecule type" value="Genomic_DNA"/>
</dbReference>
<evidence type="ECO:0000259" key="8">
    <source>
        <dbReference type="Pfam" id="PF20684"/>
    </source>
</evidence>
<keyword evidence="3 7" id="KW-1133">Transmembrane helix</keyword>
<feature type="transmembrane region" description="Helical" evidence="7">
    <location>
        <begin position="31"/>
        <end position="50"/>
    </location>
</feature>
<evidence type="ECO:0000256" key="6">
    <source>
        <dbReference type="SAM" id="MobiDB-lite"/>
    </source>
</evidence>
<feature type="transmembrane region" description="Helical" evidence="7">
    <location>
        <begin position="221"/>
        <end position="243"/>
    </location>
</feature>
<evidence type="ECO:0000256" key="4">
    <source>
        <dbReference type="ARBA" id="ARBA00023136"/>
    </source>
</evidence>
<evidence type="ECO:0000313" key="10">
    <source>
        <dbReference type="Proteomes" id="UP000184330"/>
    </source>
</evidence>
<dbReference type="Proteomes" id="UP000184330">
    <property type="component" value="Unassembled WGS sequence"/>
</dbReference>
<dbReference type="PANTHER" id="PTHR33048:SF108">
    <property type="entry name" value="INTEGRAL MEMBRANE PROTEIN"/>
    <property type="match status" value="1"/>
</dbReference>
<evidence type="ECO:0000256" key="5">
    <source>
        <dbReference type="ARBA" id="ARBA00038359"/>
    </source>
</evidence>
<keyword evidence="10" id="KW-1185">Reference proteome</keyword>
<name>A0A1L7XQK8_9HELO</name>
<keyword evidence="2 7" id="KW-0812">Transmembrane</keyword>
<protein>
    <recommendedName>
        <fullName evidence="8">Rhodopsin domain-containing protein</fullName>
    </recommendedName>
</protein>
<dbReference type="Pfam" id="PF20684">
    <property type="entry name" value="Fung_rhodopsin"/>
    <property type="match status" value="1"/>
</dbReference>
<gene>
    <name evidence="9" type="ORF">PAC_17222</name>
</gene>
<feature type="region of interest" description="Disordered" evidence="6">
    <location>
        <begin position="295"/>
        <end position="316"/>
    </location>
</feature>
<feature type="transmembrane region" description="Helical" evidence="7">
    <location>
        <begin position="255"/>
        <end position="282"/>
    </location>
</feature>
<organism evidence="9 10">
    <name type="scientific">Phialocephala subalpina</name>
    <dbReference type="NCBI Taxonomy" id="576137"/>
    <lineage>
        <taxon>Eukaryota</taxon>
        <taxon>Fungi</taxon>
        <taxon>Dikarya</taxon>
        <taxon>Ascomycota</taxon>
        <taxon>Pezizomycotina</taxon>
        <taxon>Leotiomycetes</taxon>
        <taxon>Helotiales</taxon>
        <taxon>Mollisiaceae</taxon>
        <taxon>Phialocephala</taxon>
        <taxon>Phialocephala fortinii species complex</taxon>
    </lineage>
</organism>
<feature type="transmembrane region" description="Helical" evidence="7">
    <location>
        <begin position="62"/>
        <end position="85"/>
    </location>
</feature>
<evidence type="ECO:0000256" key="1">
    <source>
        <dbReference type="ARBA" id="ARBA00004141"/>
    </source>
</evidence>
<comment type="similarity">
    <text evidence="5">Belongs to the SAT4 family.</text>
</comment>
<evidence type="ECO:0000313" key="9">
    <source>
        <dbReference type="EMBL" id="CZR67323.1"/>
    </source>
</evidence>
<feature type="transmembrane region" description="Helical" evidence="7">
    <location>
        <begin position="183"/>
        <end position="209"/>
    </location>
</feature>
<feature type="transmembrane region" description="Helical" evidence="7">
    <location>
        <begin position="140"/>
        <end position="163"/>
    </location>
</feature>
<evidence type="ECO:0000256" key="7">
    <source>
        <dbReference type="SAM" id="Phobius"/>
    </source>
</evidence>
<dbReference type="InterPro" id="IPR052337">
    <property type="entry name" value="SAT4-like"/>
</dbReference>
<dbReference type="STRING" id="576137.A0A1L7XQK8"/>
<evidence type="ECO:0000256" key="2">
    <source>
        <dbReference type="ARBA" id="ARBA00022692"/>
    </source>
</evidence>